<dbReference type="AlphaFoldDB" id="A0A511RK83"/>
<feature type="transmembrane region" description="Helical" evidence="10">
    <location>
        <begin position="380"/>
        <end position="399"/>
    </location>
</feature>
<feature type="transmembrane region" description="Helical" evidence="10">
    <location>
        <begin position="353"/>
        <end position="374"/>
    </location>
</feature>
<evidence type="ECO:0000256" key="6">
    <source>
        <dbReference type="ARBA" id="ARBA00023136"/>
    </source>
</evidence>
<keyword evidence="2" id="KW-0813">Transport</keyword>
<evidence type="ECO:0000256" key="10">
    <source>
        <dbReference type="SAM" id="Phobius"/>
    </source>
</evidence>
<dbReference type="InterPro" id="IPR050368">
    <property type="entry name" value="ClC-type_chloride_channel"/>
</dbReference>
<dbReference type="RefSeq" id="WP_147146101.1">
    <property type="nucleotide sequence ID" value="NZ_BJXN01000004.1"/>
</dbReference>
<keyword evidence="8" id="KW-0868">Chloride</keyword>
<evidence type="ECO:0000256" key="9">
    <source>
        <dbReference type="ARBA" id="ARBA00023303"/>
    </source>
</evidence>
<evidence type="ECO:0000256" key="5">
    <source>
        <dbReference type="ARBA" id="ARBA00023065"/>
    </source>
</evidence>
<feature type="transmembrane region" description="Helical" evidence="10">
    <location>
        <begin position="265"/>
        <end position="289"/>
    </location>
</feature>
<evidence type="ECO:0000256" key="1">
    <source>
        <dbReference type="ARBA" id="ARBA00004141"/>
    </source>
</evidence>
<dbReference type="PANTHER" id="PTHR43427:SF6">
    <property type="entry name" value="CHLORIDE CHANNEL PROTEIN CLC-E"/>
    <property type="match status" value="1"/>
</dbReference>
<dbReference type="Gene3D" id="1.10.3080.10">
    <property type="entry name" value="Clc chloride channel"/>
    <property type="match status" value="1"/>
</dbReference>
<dbReference type="OrthoDB" id="32019at2"/>
<gene>
    <name evidence="11" type="ORF">ODE01S_07960</name>
</gene>
<comment type="caution">
    <text evidence="11">The sequence shown here is derived from an EMBL/GenBank/DDBJ whole genome shotgun (WGS) entry which is preliminary data.</text>
</comment>
<keyword evidence="4 10" id="KW-1133">Transmembrane helix</keyword>
<dbReference type="PANTHER" id="PTHR43427">
    <property type="entry name" value="CHLORIDE CHANNEL PROTEIN CLC-E"/>
    <property type="match status" value="1"/>
</dbReference>
<dbReference type="PRINTS" id="PR00762">
    <property type="entry name" value="CLCHANNEL"/>
</dbReference>
<dbReference type="EMBL" id="BJXN01000004">
    <property type="protein sequence ID" value="GEM89362.1"/>
    <property type="molecule type" value="Genomic_DNA"/>
</dbReference>
<dbReference type="CDD" id="cd00400">
    <property type="entry name" value="Voltage_gated_ClC"/>
    <property type="match status" value="1"/>
</dbReference>
<keyword evidence="9" id="KW-0407">Ion channel</keyword>
<feature type="transmembrane region" description="Helical" evidence="10">
    <location>
        <begin position="322"/>
        <end position="341"/>
    </location>
</feature>
<keyword evidence="3 10" id="KW-0812">Transmembrane</keyword>
<evidence type="ECO:0000313" key="11">
    <source>
        <dbReference type="EMBL" id="GEM89362.1"/>
    </source>
</evidence>
<organism evidence="11 12">
    <name type="scientific">Oceanithermus desulfurans NBRC 100063</name>
    <dbReference type="NCBI Taxonomy" id="1227550"/>
    <lineage>
        <taxon>Bacteria</taxon>
        <taxon>Thermotogati</taxon>
        <taxon>Deinococcota</taxon>
        <taxon>Deinococci</taxon>
        <taxon>Thermales</taxon>
        <taxon>Thermaceae</taxon>
        <taxon>Oceanithermus</taxon>
    </lineage>
</organism>
<name>A0A511RK83_9DEIN</name>
<evidence type="ECO:0000256" key="7">
    <source>
        <dbReference type="ARBA" id="ARBA00023173"/>
    </source>
</evidence>
<evidence type="ECO:0000313" key="12">
    <source>
        <dbReference type="Proteomes" id="UP000321827"/>
    </source>
</evidence>
<feature type="transmembrane region" description="Helical" evidence="10">
    <location>
        <begin position="223"/>
        <end position="245"/>
    </location>
</feature>
<dbReference type="GO" id="GO:0034707">
    <property type="term" value="C:chloride channel complex"/>
    <property type="evidence" value="ECO:0007669"/>
    <property type="project" value="UniProtKB-KW"/>
</dbReference>
<feature type="transmembrane region" description="Helical" evidence="10">
    <location>
        <begin position="7"/>
        <end position="32"/>
    </location>
</feature>
<feature type="transmembrane region" description="Helical" evidence="10">
    <location>
        <begin position="66"/>
        <end position="83"/>
    </location>
</feature>
<reference evidence="11 12" key="1">
    <citation type="submission" date="2019-07" db="EMBL/GenBank/DDBJ databases">
        <title>Whole genome shotgun sequence of Oceanithermus desulfurans NBRC 100063.</title>
        <authorList>
            <person name="Hosoyama A."/>
            <person name="Uohara A."/>
            <person name="Ohji S."/>
            <person name="Ichikawa N."/>
        </authorList>
    </citation>
    <scope>NUCLEOTIDE SEQUENCE [LARGE SCALE GENOMIC DNA]</scope>
    <source>
        <strain evidence="11 12">NBRC 100063</strain>
    </source>
</reference>
<accession>A0A511RK83</accession>
<feature type="transmembrane region" description="Helical" evidence="10">
    <location>
        <begin position="296"/>
        <end position="316"/>
    </location>
</feature>
<dbReference type="GO" id="GO:0005254">
    <property type="term" value="F:chloride channel activity"/>
    <property type="evidence" value="ECO:0007669"/>
    <property type="project" value="UniProtKB-KW"/>
</dbReference>
<dbReference type="InterPro" id="IPR014743">
    <property type="entry name" value="Cl-channel_core"/>
</dbReference>
<evidence type="ECO:0000256" key="4">
    <source>
        <dbReference type="ARBA" id="ARBA00022989"/>
    </source>
</evidence>
<evidence type="ECO:0000256" key="3">
    <source>
        <dbReference type="ARBA" id="ARBA00022692"/>
    </source>
</evidence>
<keyword evidence="5" id="KW-0406">Ion transport</keyword>
<dbReference type="Proteomes" id="UP000321827">
    <property type="component" value="Unassembled WGS sequence"/>
</dbReference>
<comment type="subcellular location">
    <subcellularLocation>
        <location evidence="1">Membrane</location>
        <topology evidence="1">Multi-pass membrane protein</topology>
    </subcellularLocation>
</comment>
<sequence>MDRRHVLTLIAYSAGLGLLVGLVAASFTWLLYQVQEYVLGYLVGYLPPGYSGENGLLHTFRNPHPWVLLLLLPLLFAGASLLGHNRGLAKIIAAYHQTARATLREKLRYALGSLVELGAGSPMGREGPMAVLGDWMGDALGRRFLPADLARHLPFAGLAAGFAAAFHAPVGGALLAVEIFFPGLVLAIASLGPALIGALAGFTVYGAFWGYEPLLSLQPLPPRWYHLGFALLLGALMAAVGTLLVHAVRAVRRASAGLSFMPRHALLGLIVAAVAALLPQTLGDGLVWVELGSTPILPVAFLVLLAAVRTLLLGLVYGLGGYGALIGPTLALGGLYAVALARALPAYAPDAQAAALVGMGALLAGVVRTPFAALLLVSEFGGYAVLPLALPAIFVAYVLTPVQVFPEQNLAAESIAAAPFAGLRVGELTFEIRGIVRDGRELAAERELVLEADDRLLLPRRGLRVE</sequence>
<keyword evidence="7" id="KW-0869">Chloride channel</keyword>
<evidence type="ECO:0000256" key="2">
    <source>
        <dbReference type="ARBA" id="ARBA00022448"/>
    </source>
</evidence>
<proteinExistence type="predicted"/>
<protein>
    <recommendedName>
        <fullName evidence="13">Chloride channel protein</fullName>
    </recommendedName>
</protein>
<feature type="transmembrane region" description="Helical" evidence="10">
    <location>
        <begin position="183"/>
        <end position="211"/>
    </location>
</feature>
<dbReference type="SUPFAM" id="SSF81340">
    <property type="entry name" value="Clc chloride channel"/>
    <property type="match status" value="1"/>
</dbReference>
<feature type="transmembrane region" description="Helical" evidence="10">
    <location>
        <begin position="153"/>
        <end position="177"/>
    </location>
</feature>
<dbReference type="Pfam" id="PF00654">
    <property type="entry name" value="Voltage_CLC"/>
    <property type="match status" value="1"/>
</dbReference>
<evidence type="ECO:0000256" key="8">
    <source>
        <dbReference type="ARBA" id="ARBA00023214"/>
    </source>
</evidence>
<evidence type="ECO:0008006" key="13">
    <source>
        <dbReference type="Google" id="ProtNLM"/>
    </source>
</evidence>
<keyword evidence="6 10" id="KW-0472">Membrane</keyword>
<dbReference type="InterPro" id="IPR001807">
    <property type="entry name" value="ClC"/>
</dbReference>